<dbReference type="GO" id="GO:0000122">
    <property type="term" value="P:negative regulation of transcription by RNA polymerase II"/>
    <property type="evidence" value="ECO:0007669"/>
    <property type="project" value="TreeGrafter"/>
</dbReference>
<dbReference type="GO" id="GO:0045944">
    <property type="term" value="P:positive regulation of transcription by RNA polymerase II"/>
    <property type="evidence" value="ECO:0007669"/>
    <property type="project" value="TreeGrafter"/>
</dbReference>
<dbReference type="InParanoid" id="G0NI78"/>
<keyword evidence="12" id="KW-1185">Reference proteome</keyword>
<evidence type="ECO:0000256" key="7">
    <source>
        <dbReference type="ARBA" id="ARBA00023163"/>
    </source>
</evidence>
<dbReference type="GO" id="GO:0000978">
    <property type="term" value="F:RNA polymerase II cis-regulatory region sequence-specific DNA binding"/>
    <property type="evidence" value="ECO:0007669"/>
    <property type="project" value="TreeGrafter"/>
</dbReference>
<evidence type="ECO:0000256" key="6">
    <source>
        <dbReference type="ARBA" id="ARBA00023125"/>
    </source>
</evidence>
<dbReference type="InterPro" id="IPR001628">
    <property type="entry name" value="Znf_hrmn_rcpt"/>
</dbReference>
<evidence type="ECO:0000256" key="8">
    <source>
        <dbReference type="ARBA" id="ARBA00023170"/>
    </source>
</evidence>
<evidence type="ECO:0000256" key="4">
    <source>
        <dbReference type="ARBA" id="ARBA00022833"/>
    </source>
</evidence>
<dbReference type="HOGENOM" id="CLU_1035225_0_0_1"/>
<reference evidence="12" key="1">
    <citation type="submission" date="2011-07" db="EMBL/GenBank/DDBJ databases">
        <authorList>
            <consortium name="Caenorhabditis brenneri Sequencing and Analysis Consortium"/>
            <person name="Wilson R.K."/>
        </authorList>
    </citation>
    <scope>NUCLEOTIDE SEQUENCE [LARGE SCALE GENOMIC DNA]</scope>
    <source>
        <strain evidence="12">PB2801</strain>
    </source>
</reference>
<dbReference type="GO" id="GO:0004879">
    <property type="term" value="F:nuclear receptor activity"/>
    <property type="evidence" value="ECO:0007669"/>
    <property type="project" value="TreeGrafter"/>
</dbReference>
<dbReference type="InterPro" id="IPR050234">
    <property type="entry name" value="Nuclear_hormone_rcpt_NR1"/>
</dbReference>
<protein>
    <recommendedName>
        <fullName evidence="10">Nuclear receptor domain-containing protein</fullName>
    </recommendedName>
</protein>
<dbReference type="PROSITE" id="PS00031">
    <property type="entry name" value="NUCLEAR_REC_DBD_1"/>
    <property type="match status" value="1"/>
</dbReference>
<sequence>MSSLFFEDLENGRTSKFEFSSGENFNYFPLTPESLPVDSDKLPPISEVYRPNKSSQPPHFLYPAYQTVYQEPSILQDSCQDPVYQDPVYQEPSGPSGLQESYQDPVYQAQAPYQDHPVYQAQFADQYHHQQPHFSSNYPPIYVEPAQEQPKSTRQPKIHGGTCNICGDKSSGHHYGVRTCEGCKAFFRRTIKRVSELKCRKKQCCEVAPRTRNLCQYCRFQKCLVEGMSLDKTKKMLRASDPFPYTILQYQARTSSSCTPDGQSSSSED</sequence>
<organism evidence="12">
    <name type="scientific">Caenorhabditis brenneri</name>
    <name type="common">Nematode worm</name>
    <dbReference type="NCBI Taxonomy" id="135651"/>
    <lineage>
        <taxon>Eukaryota</taxon>
        <taxon>Metazoa</taxon>
        <taxon>Ecdysozoa</taxon>
        <taxon>Nematoda</taxon>
        <taxon>Chromadorea</taxon>
        <taxon>Rhabditida</taxon>
        <taxon>Rhabditina</taxon>
        <taxon>Rhabditomorpha</taxon>
        <taxon>Rhabditoidea</taxon>
        <taxon>Rhabditidae</taxon>
        <taxon>Peloderinae</taxon>
        <taxon>Caenorhabditis</taxon>
    </lineage>
</organism>
<keyword evidence="3" id="KW-0863">Zinc-finger</keyword>
<keyword evidence="9" id="KW-0539">Nucleus</keyword>
<dbReference type="SMART" id="SM00399">
    <property type="entry name" value="ZnF_C4"/>
    <property type="match status" value="1"/>
</dbReference>
<dbReference type="GO" id="GO:0009755">
    <property type="term" value="P:hormone-mediated signaling pathway"/>
    <property type="evidence" value="ECO:0007669"/>
    <property type="project" value="TreeGrafter"/>
</dbReference>
<dbReference type="CDD" id="cd06916">
    <property type="entry name" value="NR_DBD_like"/>
    <property type="match status" value="1"/>
</dbReference>
<dbReference type="GO" id="GO:0008270">
    <property type="term" value="F:zinc ion binding"/>
    <property type="evidence" value="ECO:0007669"/>
    <property type="project" value="UniProtKB-KW"/>
</dbReference>
<dbReference type="GO" id="GO:0030154">
    <property type="term" value="P:cell differentiation"/>
    <property type="evidence" value="ECO:0007669"/>
    <property type="project" value="TreeGrafter"/>
</dbReference>
<accession>G0NI78</accession>
<keyword evidence="2" id="KW-0479">Metal-binding</keyword>
<keyword evidence="6" id="KW-0238">DNA-binding</keyword>
<dbReference type="OrthoDB" id="5771769at2759"/>
<gene>
    <name evidence="11" type="ORF">CAEBREN_12285</name>
</gene>
<dbReference type="STRING" id="135651.G0NI78"/>
<dbReference type="PANTHER" id="PTHR24082">
    <property type="entry name" value="NUCLEAR HORMONE RECEPTOR"/>
    <property type="match status" value="1"/>
</dbReference>
<evidence type="ECO:0000259" key="10">
    <source>
        <dbReference type="PROSITE" id="PS51030"/>
    </source>
</evidence>
<dbReference type="EMBL" id="GL379888">
    <property type="protein sequence ID" value="EGT31688.1"/>
    <property type="molecule type" value="Genomic_DNA"/>
</dbReference>
<dbReference type="Proteomes" id="UP000008068">
    <property type="component" value="Unassembled WGS sequence"/>
</dbReference>
<comment type="similarity">
    <text evidence="1">Belongs to the nuclear hormone receptor family.</text>
</comment>
<dbReference type="Gene3D" id="3.30.50.10">
    <property type="entry name" value="Erythroid Transcription Factor GATA-1, subunit A"/>
    <property type="match status" value="1"/>
</dbReference>
<evidence type="ECO:0000256" key="9">
    <source>
        <dbReference type="ARBA" id="ARBA00023242"/>
    </source>
</evidence>
<dbReference type="InterPro" id="IPR013088">
    <property type="entry name" value="Znf_NHR/GATA"/>
</dbReference>
<keyword evidence="4" id="KW-0862">Zinc</keyword>
<feature type="domain" description="Nuclear receptor" evidence="10">
    <location>
        <begin position="160"/>
        <end position="235"/>
    </location>
</feature>
<name>G0NI78_CAEBE</name>
<dbReference type="SUPFAM" id="SSF57716">
    <property type="entry name" value="Glucocorticoid receptor-like (DNA-binding domain)"/>
    <property type="match status" value="1"/>
</dbReference>
<dbReference type="eggNOG" id="KOG4846">
    <property type="taxonomic scope" value="Eukaryota"/>
</dbReference>
<dbReference type="AlphaFoldDB" id="G0NI78"/>
<dbReference type="PANTHER" id="PTHR24082:SF502">
    <property type="entry name" value="STEROID HORMONE RECEPTOR FAMILY MEMBER CNR14"/>
    <property type="match status" value="1"/>
</dbReference>
<proteinExistence type="inferred from homology"/>
<keyword evidence="8" id="KW-0675">Receptor</keyword>
<evidence type="ECO:0000256" key="5">
    <source>
        <dbReference type="ARBA" id="ARBA00023015"/>
    </source>
</evidence>
<keyword evidence="7" id="KW-0804">Transcription</keyword>
<evidence type="ECO:0000256" key="3">
    <source>
        <dbReference type="ARBA" id="ARBA00022771"/>
    </source>
</evidence>
<evidence type="ECO:0000256" key="2">
    <source>
        <dbReference type="ARBA" id="ARBA00022723"/>
    </source>
</evidence>
<evidence type="ECO:0000256" key="1">
    <source>
        <dbReference type="ARBA" id="ARBA00005993"/>
    </source>
</evidence>
<dbReference type="Pfam" id="PF00105">
    <property type="entry name" value="zf-C4"/>
    <property type="match status" value="1"/>
</dbReference>
<evidence type="ECO:0000313" key="12">
    <source>
        <dbReference type="Proteomes" id="UP000008068"/>
    </source>
</evidence>
<dbReference type="PRINTS" id="PR00047">
    <property type="entry name" value="STROIDFINGER"/>
</dbReference>
<dbReference type="PROSITE" id="PS51030">
    <property type="entry name" value="NUCLEAR_REC_DBD_2"/>
    <property type="match status" value="1"/>
</dbReference>
<keyword evidence="5" id="KW-0805">Transcription regulation</keyword>
<evidence type="ECO:0000313" key="11">
    <source>
        <dbReference type="EMBL" id="EGT31688.1"/>
    </source>
</evidence>